<evidence type="ECO:0000313" key="4">
    <source>
        <dbReference type="Proteomes" id="UP000271125"/>
    </source>
</evidence>
<proteinExistence type="predicted"/>
<dbReference type="Proteomes" id="UP000271125">
    <property type="component" value="Unassembled WGS sequence"/>
</dbReference>
<feature type="non-terminal residue" evidence="3">
    <location>
        <position position="1"/>
    </location>
</feature>
<accession>A0A660SD05</accession>
<dbReference type="Gene3D" id="3.40.50.300">
    <property type="entry name" value="P-loop containing nucleotide triphosphate hydrolases"/>
    <property type="match status" value="1"/>
</dbReference>
<dbReference type="AlphaFoldDB" id="A0A660SD05"/>
<dbReference type="SUPFAM" id="SSF52540">
    <property type="entry name" value="P-loop containing nucleoside triphosphate hydrolases"/>
    <property type="match status" value="1"/>
</dbReference>
<organism evidence="3 4">
    <name type="scientific">candidate division TA06 bacterium</name>
    <dbReference type="NCBI Taxonomy" id="2250710"/>
    <lineage>
        <taxon>Bacteria</taxon>
        <taxon>Bacteria division TA06</taxon>
    </lineage>
</organism>
<comment type="caution">
    <text evidence="3">The sequence shown here is derived from an EMBL/GenBank/DDBJ whole genome shotgun (WGS) entry which is preliminary data.</text>
</comment>
<dbReference type="Pfam" id="PF02463">
    <property type="entry name" value="SMC_N"/>
    <property type="match status" value="1"/>
</dbReference>
<reference evidence="3 4" key="1">
    <citation type="submission" date="2018-06" db="EMBL/GenBank/DDBJ databases">
        <title>Extensive metabolic versatility and redundancy in microbially diverse, dynamic hydrothermal sediments.</title>
        <authorList>
            <person name="Dombrowski N."/>
            <person name="Teske A."/>
            <person name="Baker B.J."/>
        </authorList>
    </citation>
    <scope>NUCLEOTIDE SEQUENCE [LARGE SCALE GENOMIC DNA]</scope>
    <source>
        <strain evidence="3">B10_G13</strain>
    </source>
</reference>
<evidence type="ECO:0000313" key="3">
    <source>
        <dbReference type="EMBL" id="RKX68678.1"/>
    </source>
</evidence>
<dbReference type="InterPro" id="IPR027417">
    <property type="entry name" value="P-loop_NTPase"/>
</dbReference>
<protein>
    <recommendedName>
        <fullName evidence="2">RecF/RecN/SMC N-terminal domain-containing protein</fullName>
    </recommendedName>
</protein>
<feature type="coiled-coil region" evidence="1">
    <location>
        <begin position="148"/>
        <end position="231"/>
    </location>
</feature>
<name>A0A660SD05_UNCT6</name>
<dbReference type="PANTHER" id="PTHR43977">
    <property type="entry name" value="STRUCTURAL MAINTENANCE OF CHROMOSOMES PROTEIN 3"/>
    <property type="match status" value="1"/>
</dbReference>
<keyword evidence="1" id="KW-0175">Coiled coil</keyword>
<evidence type="ECO:0000259" key="2">
    <source>
        <dbReference type="Pfam" id="PF02463"/>
    </source>
</evidence>
<evidence type="ECO:0000256" key="1">
    <source>
        <dbReference type="SAM" id="Coils"/>
    </source>
</evidence>
<dbReference type="InterPro" id="IPR003395">
    <property type="entry name" value="RecF/RecN/SMC_N"/>
</dbReference>
<dbReference type="EMBL" id="QNBD01000250">
    <property type="protein sequence ID" value="RKX68678.1"/>
    <property type="molecule type" value="Genomic_DNA"/>
</dbReference>
<feature type="coiled-coil region" evidence="1">
    <location>
        <begin position="40"/>
        <end position="102"/>
    </location>
</feature>
<sequence>IDISSDIPQVTKNGRIFYFRGVLNVGDKRNITLIGRKKHIEKLQNVIENKKKSINSIEGIIKKLIENQDEIMRGIGGKEKRAKEYSEAITRIEEEIRHLQNSFEAINLIIDEIRTDKSEHKENIVAIGERITMLEKTLRVEKDELPDIQESRDQLRLERGKFDKLNENRQNLLIEKLKTEHSINIKIKELDNNKNKIQKMLNEKEEYSNQIQKLLEKIEEKKSKKEELIIDEGKVEDEVDGLRERDLDMRNNIEKFNIMINDFDEKHKILDENRNSVKETLNNFRIEKETGSMKLANTENKLKNRYGIAPFRSDIETEEEIWSSDKIERMREKLLKMEPINLLALKEYDETEKRLNFLIEQKNDLLSSEESLLKTIKLSDKKAKEDFEKTFVLIKGNFNKFFTELFNGGKSDIIIENADDPVESMIVVYAQPPKKKIYKMQMLSTGEKTLTAIALLFAIYQTNPSPFCFMDEVDAPLDDVNIERLIILLSRIKENSQIMMITHNRRTMEICEYMYGVTMAEGISKIVSINLKKEMEEWD</sequence>
<feature type="domain" description="RecF/RecN/SMC N-terminal" evidence="2">
    <location>
        <begin position="177"/>
        <end position="523"/>
    </location>
</feature>
<gene>
    <name evidence="3" type="ORF">DRP43_05265</name>
</gene>